<dbReference type="Pfam" id="PF00164">
    <property type="entry name" value="Ribosom_S12_S23"/>
    <property type="match status" value="1"/>
</dbReference>
<keyword evidence="8" id="KW-1185">Reference proteome</keyword>
<sequence>MDPGRFWAAYSSSSSSSIKRHANTCCSHFALFPAGLKGERRRQLPPWGGKGIVLEKVGEETKQPNSAVRNSVRVQLIKNGKKIAAFVPDDGSLNFIEENEEVLVAGFVRGQHCCGCTINHQAQERVRKTAS</sequence>
<keyword evidence="4" id="KW-0687">Ribonucleoprotein</keyword>
<dbReference type="Ensembl" id="ENSLLTT00000009202.1">
    <property type="protein sequence ID" value="ENSLLTP00000008865.1"/>
    <property type="gene ID" value="ENSLLTG00000006727.1"/>
</dbReference>
<name>A0A8C5WRQ2_LATLA</name>
<evidence type="ECO:0000256" key="1">
    <source>
        <dbReference type="ARBA" id="ARBA00004427"/>
    </source>
</evidence>
<dbReference type="FunFam" id="2.40.50.140:FF:000007">
    <property type="entry name" value="40S ribosomal protein S23"/>
    <property type="match status" value="1"/>
</dbReference>
<reference evidence="7" key="2">
    <citation type="submission" date="2025-09" db="UniProtKB">
        <authorList>
            <consortium name="Ensembl"/>
        </authorList>
    </citation>
    <scope>IDENTIFICATION</scope>
</reference>
<evidence type="ECO:0000256" key="4">
    <source>
        <dbReference type="ARBA" id="ARBA00023274"/>
    </source>
</evidence>
<dbReference type="PANTHER" id="PTHR11652">
    <property type="entry name" value="30S RIBOSOMAL PROTEIN S12 FAMILY MEMBER"/>
    <property type="match status" value="1"/>
</dbReference>
<comment type="subcellular location">
    <subcellularLocation>
        <location evidence="1">Rough endoplasmic reticulum</location>
    </subcellularLocation>
</comment>
<evidence type="ECO:0000313" key="7">
    <source>
        <dbReference type="Ensembl" id="ENSLLTP00000008865.1"/>
    </source>
</evidence>
<dbReference type="GO" id="GO:0005791">
    <property type="term" value="C:rough endoplasmic reticulum"/>
    <property type="evidence" value="ECO:0007669"/>
    <property type="project" value="UniProtKB-SubCell"/>
</dbReference>
<comment type="similarity">
    <text evidence="2">Belongs to the universal ribosomal protein uS12 family.</text>
</comment>
<dbReference type="InterPro" id="IPR012340">
    <property type="entry name" value="NA-bd_OB-fold"/>
</dbReference>
<dbReference type="SUPFAM" id="SSF50249">
    <property type="entry name" value="Nucleic acid-binding proteins"/>
    <property type="match status" value="1"/>
</dbReference>
<protein>
    <recommendedName>
        <fullName evidence="5">Small ribosomal subunit protein uS12</fullName>
    </recommendedName>
    <alternativeName>
        <fullName evidence="6">40S ribosomal protein S23</fullName>
    </alternativeName>
</protein>
<evidence type="ECO:0000256" key="6">
    <source>
        <dbReference type="ARBA" id="ARBA00035463"/>
    </source>
</evidence>
<dbReference type="AlphaFoldDB" id="A0A8C5WRQ2"/>
<dbReference type="Gene3D" id="2.40.50.140">
    <property type="entry name" value="Nucleic acid-binding proteins"/>
    <property type="match status" value="1"/>
</dbReference>
<accession>A0A8C5WRQ2</accession>
<dbReference type="GO" id="GO:0006412">
    <property type="term" value="P:translation"/>
    <property type="evidence" value="ECO:0007669"/>
    <property type="project" value="InterPro"/>
</dbReference>
<dbReference type="GO" id="GO:1990904">
    <property type="term" value="C:ribonucleoprotein complex"/>
    <property type="evidence" value="ECO:0007669"/>
    <property type="project" value="UniProtKB-KW"/>
</dbReference>
<evidence type="ECO:0000313" key="8">
    <source>
        <dbReference type="Proteomes" id="UP000694406"/>
    </source>
</evidence>
<proteinExistence type="inferred from homology"/>
<evidence type="ECO:0000256" key="3">
    <source>
        <dbReference type="ARBA" id="ARBA00022980"/>
    </source>
</evidence>
<reference evidence="7" key="1">
    <citation type="submission" date="2025-08" db="UniProtKB">
        <authorList>
            <consortium name="Ensembl"/>
        </authorList>
    </citation>
    <scope>IDENTIFICATION</scope>
</reference>
<dbReference type="Proteomes" id="UP000694406">
    <property type="component" value="Unplaced"/>
</dbReference>
<evidence type="ECO:0000256" key="2">
    <source>
        <dbReference type="ARBA" id="ARBA00005657"/>
    </source>
</evidence>
<dbReference type="GO" id="GO:0003735">
    <property type="term" value="F:structural constituent of ribosome"/>
    <property type="evidence" value="ECO:0007669"/>
    <property type="project" value="InterPro"/>
</dbReference>
<dbReference type="GeneTree" id="ENSGT00550000074784"/>
<evidence type="ECO:0000256" key="5">
    <source>
        <dbReference type="ARBA" id="ARBA00035161"/>
    </source>
</evidence>
<keyword evidence="3" id="KW-0689">Ribosomal protein</keyword>
<dbReference type="GO" id="GO:0022626">
    <property type="term" value="C:cytosolic ribosome"/>
    <property type="evidence" value="ECO:0007669"/>
    <property type="project" value="UniProtKB-ARBA"/>
</dbReference>
<organism evidence="7 8">
    <name type="scientific">Laticauda laticaudata</name>
    <name type="common">Blue-ringed sea krait</name>
    <name type="synonym">Blue-lipped sea krait</name>
    <dbReference type="NCBI Taxonomy" id="8630"/>
    <lineage>
        <taxon>Eukaryota</taxon>
        <taxon>Metazoa</taxon>
        <taxon>Chordata</taxon>
        <taxon>Craniata</taxon>
        <taxon>Vertebrata</taxon>
        <taxon>Euteleostomi</taxon>
        <taxon>Lepidosauria</taxon>
        <taxon>Squamata</taxon>
        <taxon>Bifurcata</taxon>
        <taxon>Unidentata</taxon>
        <taxon>Episquamata</taxon>
        <taxon>Toxicofera</taxon>
        <taxon>Serpentes</taxon>
        <taxon>Colubroidea</taxon>
        <taxon>Elapidae</taxon>
        <taxon>Laticaudinae</taxon>
        <taxon>Laticauda</taxon>
    </lineage>
</organism>
<dbReference type="PROSITE" id="PS00055">
    <property type="entry name" value="RIBOSOMAL_S12"/>
    <property type="match status" value="1"/>
</dbReference>
<dbReference type="InterPro" id="IPR006032">
    <property type="entry name" value="Ribosomal_uS12"/>
</dbReference>